<proteinExistence type="predicted"/>
<gene>
    <name evidence="1" type="ORF">Plil01_001134000</name>
</gene>
<organism evidence="1 2">
    <name type="scientific">Phytophthora lilii</name>
    <dbReference type="NCBI Taxonomy" id="2077276"/>
    <lineage>
        <taxon>Eukaryota</taxon>
        <taxon>Sar</taxon>
        <taxon>Stramenopiles</taxon>
        <taxon>Oomycota</taxon>
        <taxon>Peronosporomycetes</taxon>
        <taxon>Peronosporales</taxon>
        <taxon>Peronosporaceae</taxon>
        <taxon>Phytophthora</taxon>
    </lineage>
</organism>
<keyword evidence="2" id="KW-1185">Reference proteome</keyword>
<protein>
    <submittedName>
        <fullName evidence="1">Unnamed protein product</fullName>
    </submittedName>
</protein>
<name>A0A9W6U8G3_9STRA</name>
<dbReference type="AlphaFoldDB" id="A0A9W6U8G3"/>
<dbReference type="EMBL" id="BSXW01000648">
    <property type="protein sequence ID" value="GMF27155.1"/>
    <property type="molecule type" value="Genomic_DNA"/>
</dbReference>
<dbReference type="Proteomes" id="UP001165083">
    <property type="component" value="Unassembled WGS sequence"/>
</dbReference>
<comment type="caution">
    <text evidence="1">The sequence shown here is derived from an EMBL/GenBank/DDBJ whole genome shotgun (WGS) entry which is preliminary data.</text>
</comment>
<evidence type="ECO:0000313" key="2">
    <source>
        <dbReference type="Proteomes" id="UP001165083"/>
    </source>
</evidence>
<evidence type="ECO:0000313" key="1">
    <source>
        <dbReference type="EMBL" id="GMF27155.1"/>
    </source>
</evidence>
<sequence length="160" mass="17226">MPAVWFCLRYEGTTIAASQASSLPLANWATVEELQKAVIAKFGIEGIESSVLNVNANKGAYDSQEKLNLVTQLGAGAVQDLQEAVIPKYGIEGIKSLALSLYANKAAYDSQVKMDMHANLREYGSTEDDPIVVEVPTVANYSTDNTISTASLPLPEWTTV</sequence>
<reference evidence="1" key="1">
    <citation type="submission" date="2023-04" db="EMBL/GenBank/DDBJ databases">
        <title>Phytophthora lilii NBRC 32176.</title>
        <authorList>
            <person name="Ichikawa N."/>
            <person name="Sato H."/>
            <person name="Tonouchi N."/>
        </authorList>
    </citation>
    <scope>NUCLEOTIDE SEQUENCE</scope>
    <source>
        <strain evidence="1">NBRC 32176</strain>
    </source>
</reference>
<accession>A0A9W6U8G3</accession>